<gene>
    <name evidence="4" type="ORF">EPD65_04810</name>
</gene>
<keyword evidence="5" id="KW-1185">Reference proteome</keyword>
<accession>A0A4R1CJN1</accession>
<dbReference type="Proteomes" id="UP000295453">
    <property type="component" value="Unassembled WGS sequence"/>
</dbReference>
<dbReference type="RefSeq" id="WP_131582031.1">
    <property type="nucleotide sequence ID" value="NZ_SJZJ01000005.1"/>
</dbReference>
<evidence type="ECO:0000313" key="5">
    <source>
        <dbReference type="Proteomes" id="UP000295453"/>
    </source>
</evidence>
<dbReference type="InterPro" id="IPR027417">
    <property type="entry name" value="P-loop_NTPase"/>
</dbReference>
<evidence type="ECO:0000313" key="4">
    <source>
        <dbReference type="EMBL" id="TCJ30208.1"/>
    </source>
</evidence>
<evidence type="ECO:0000256" key="2">
    <source>
        <dbReference type="ARBA" id="ARBA00022679"/>
    </source>
</evidence>
<organism evidence="4 5">
    <name type="scientific">Nocardioides jejuensis</name>
    <dbReference type="NCBI Taxonomy" id="2502782"/>
    <lineage>
        <taxon>Bacteria</taxon>
        <taxon>Bacillati</taxon>
        <taxon>Actinomycetota</taxon>
        <taxon>Actinomycetes</taxon>
        <taxon>Propionibacteriales</taxon>
        <taxon>Nocardioidaceae</taxon>
        <taxon>Nocardioides</taxon>
    </lineage>
</organism>
<dbReference type="PANTHER" id="PTHR11783">
    <property type="entry name" value="SULFOTRANSFERASE SULT"/>
    <property type="match status" value="1"/>
</dbReference>
<evidence type="ECO:0000259" key="3">
    <source>
        <dbReference type="Pfam" id="PF00685"/>
    </source>
</evidence>
<comment type="caution">
    <text evidence="4">The sequence shown here is derived from an EMBL/GenBank/DDBJ whole genome shotgun (WGS) entry which is preliminary data.</text>
</comment>
<name>A0A4R1CJN1_9ACTN</name>
<dbReference type="SUPFAM" id="SSF52540">
    <property type="entry name" value="P-loop containing nucleoside triphosphate hydrolases"/>
    <property type="match status" value="1"/>
</dbReference>
<dbReference type="Pfam" id="PF00685">
    <property type="entry name" value="Sulfotransfer_1"/>
    <property type="match status" value="1"/>
</dbReference>
<dbReference type="InterPro" id="IPR000863">
    <property type="entry name" value="Sulfotransferase_dom"/>
</dbReference>
<feature type="domain" description="Sulfotransferase" evidence="3">
    <location>
        <begin position="87"/>
        <end position="263"/>
    </location>
</feature>
<reference evidence="4 5" key="1">
    <citation type="submission" date="2019-03" db="EMBL/GenBank/DDBJ databases">
        <authorList>
            <person name="Kim M.K.M."/>
        </authorList>
    </citation>
    <scope>NUCLEOTIDE SEQUENCE [LARGE SCALE GENOMIC DNA]</scope>
    <source>
        <strain evidence="4 5">18JY15-6</strain>
    </source>
</reference>
<evidence type="ECO:0000256" key="1">
    <source>
        <dbReference type="ARBA" id="ARBA00005771"/>
    </source>
</evidence>
<dbReference type="AlphaFoldDB" id="A0A4R1CJN1"/>
<comment type="similarity">
    <text evidence="1">Belongs to the sulfotransferase 1 family.</text>
</comment>
<dbReference type="Gene3D" id="3.40.50.300">
    <property type="entry name" value="P-loop containing nucleotide triphosphate hydrolases"/>
    <property type="match status" value="1"/>
</dbReference>
<dbReference type="GO" id="GO:0008146">
    <property type="term" value="F:sulfotransferase activity"/>
    <property type="evidence" value="ECO:0007669"/>
    <property type="project" value="InterPro"/>
</dbReference>
<dbReference type="EMBL" id="SJZJ01000005">
    <property type="protein sequence ID" value="TCJ30208.1"/>
    <property type="molecule type" value="Genomic_DNA"/>
</dbReference>
<dbReference type="OrthoDB" id="9804504at2"/>
<proteinExistence type="inferred from homology"/>
<sequence>MKDTTKRRVDEQLRRVSARVTKGIAARSGVHYGMYLASGYPKSGTSWLGQLMGTYLDLPHPQNYSMPIAMASVLQNHWLYDERFPKSAYVCRDGRDILVSLYFYQMRSITQPRHPRQAARLDERFKRYLGANYDPNDVAANIGRFVEAEFVDPVAVRGVSWGDHVRSWCAEDHSNVVVTRYEDLLGDPQAEFGRLMAGLTGAPADEARVQRALSAHDFAGSGRKPGQEDRSSFMRKGISGDWRNHFTSHAAQAFEEHAGAMLRRLGYEEDTSWHLHLEA</sequence>
<protein>
    <recommendedName>
        <fullName evidence="3">Sulfotransferase domain-containing protein</fullName>
    </recommendedName>
</protein>
<keyword evidence="2" id="KW-0808">Transferase</keyword>